<protein>
    <submittedName>
        <fullName evidence="2">Uu.00g130300.m01.CDS01</fullName>
    </submittedName>
</protein>
<organism evidence="2 3">
    <name type="scientific">Anthostomella pinea</name>
    <dbReference type="NCBI Taxonomy" id="933095"/>
    <lineage>
        <taxon>Eukaryota</taxon>
        <taxon>Fungi</taxon>
        <taxon>Dikarya</taxon>
        <taxon>Ascomycota</taxon>
        <taxon>Pezizomycotina</taxon>
        <taxon>Sordariomycetes</taxon>
        <taxon>Xylariomycetidae</taxon>
        <taxon>Xylariales</taxon>
        <taxon>Xylariaceae</taxon>
        <taxon>Anthostomella</taxon>
    </lineage>
</organism>
<evidence type="ECO:0000256" key="1">
    <source>
        <dbReference type="SAM" id="MobiDB-lite"/>
    </source>
</evidence>
<keyword evidence="3" id="KW-1185">Reference proteome</keyword>
<feature type="compositionally biased region" description="Basic and acidic residues" evidence="1">
    <location>
        <begin position="353"/>
        <end position="369"/>
    </location>
</feature>
<feature type="compositionally biased region" description="Basic residues" evidence="1">
    <location>
        <begin position="370"/>
        <end position="379"/>
    </location>
</feature>
<evidence type="ECO:0000313" key="3">
    <source>
        <dbReference type="Proteomes" id="UP001295740"/>
    </source>
</evidence>
<reference evidence="2" key="1">
    <citation type="submission" date="2023-10" db="EMBL/GenBank/DDBJ databases">
        <authorList>
            <person name="Hackl T."/>
        </authorList>
    </citation>
    <scope>NUCLEOTIDE SEQUENCE</scope>
</reference>
<gene>
    <name evidence="2" type="ORF">KHLLAP_LOCUS6104</name>
</gene>
<feature type="region of interest" description="Disordered" evidence="1">
    <location>
        <begin position="353"/>
        <end position="385"/>
    </location>
</feature>
<dbReference type="Proteomes" id="UP001295740">
    <property type="component" value="Unassembled WGS sequence"/>
</dbReference>
<proteinExistence type="predicted"/>
<feature type="region of interest" description="Disordered" evidence="1">
    <location>
        <begin position="285"/>
        <end position="341"/>
    </location>
</feature>
<evidence type="ECO:0000313" key="2">
    <source>
        <dbReference type="EMBL" id="CAJ2505636.1"/>
    </source>
</evidence>
<dbReference type="AlphaFoldDB" id="A0AAI8VJD9"/>
<dbReference type="EMBL" id="CAUWAG010000007">
    <property type="protein sequence ID" value="CAJ2505636.1"/>
    <property type="molecule type" value="Genomic_DNA"/>
</dbReference>
<feature type="region of interest" description="Disordered" evidence="1">
    <location>
        <begin position="186"/>
        <end position="232"/>
    </location>
</feature>
<accession>A0AAI8VJD9</accession>
<name>A0AAI8VJD9_9PEZI</name>
<sequence>MATTGSSDVYDTILRFGDYYQRRYFLETNAMRTAHKTLSPEDVAYYERILNQADLSKVFEDQLNRDTGFYCSVMNQIQSILRVWDAVLREKIRFDAEGWPSTNRQFIESFLLCLRTVPGQMRIGYLGPSGDHTTGAYSYPEGLPIILSEEEPPHERDSQTLSQSSSAMSFGELTGVNFPAAVTETGPFDKIEGQGLQGSPSDTAYDARTLRPRARDHEVISVSSDDGDDSDESFRLVYGTPVPLPQENQSSNYTWDGNMATLDPSELLFGDLDYPIGDLGVEEIFDSGSPAQMPSLEANDPWSGSSGVDISDTQPLLGTMPQEEGDGKRRSKRLRLSKPGLLVPKKRKFSELESLEERRKATPYAEHRCMAKGRARRQQKTASPK</sequence>
<feature type="compositionally biased region" description="Polar residues" evidence="1">
    <location>
        <begin position="302"/>
        <end position="316"/>
    </location>
</feature>
<comment type="caution">
    <text evidence="2">The sequence shown here is derived from an EMBL/GenBank/DDBJ whole genome shotgun (WGS) entry which is preliminary data.</text>
</comment>